<feature type="signal peptide" evidence="5">
    <location>
        <begin position="1"/>
        <end position="24"/>
    </location>
</feature>
<comment type="similarity">
    <text evidence="2">Belongs to the macin family.</text>
</comment>
<dbReference type="Proteomes" id="UP000887578">
    <property type="component" value="Unplaced"/>
</dbReference>
<protein>
    <submittedName>
        <fullName evidence="7">Uncharacterized protein</fullName>
    </submittedName>
</protein>
<evidence type="ECO:0000256" key="3">
    <source>
        <dbReference type="ARBA" id="ARBA00022525"/>
    </source>
</evidence>
<dbReference type="GO" id="GO:0005576">
    <property type="term" value="C:extracellular region"/>
    <property type="evidence" value="ECO:0007669"/>
    <property type="project" value="UniProtKB-SubCell"/>
</dbReference>
<evidence type="ECO:0000256" key="2">
    <source>
        <dbReference type="ARBA" id="ARBA00010366"/>
    </source>
</evidence>
<evidence type="ECO:0000313" key="7">
    <source>
        <dbReference type="WBParaSite" id="PDA_v2.g2326.t1"/>
    </source>
</evidence>
<dbReference type="Pfam" id="PF14865">
    <property type="entry name" value="Macin"/>
    <property type="match status" value="1"/>
</dbReference>
<dbReference type="InterPro" id="IPR038456">
    <property type="entry name" value="Macin_sf"/>
</dbReference>
<organism evidence="6 7">
    <name type="scientific">Panagrolaimus davidi</name>
    <dbReference type="NCBI Taxonomy" id="227884"/>
    <lineage>
        <taxon>Eukaryota</taxon>
        <taxon>Metazoa</taxon>
        <taxon>Ecdysozoa</taxon>
        <taxon>Nematoda</taxon>
        <taxon>Chromadorea</taxon>
        <taxon>Rhabditida</taxon>
        <taxon>Tylenchina</taxon>
        <taxon>Panagrolaimomorpha</taxon>
        <taxon>Panagrolaimoidea</taxon>
        <taxon>Panagrolaimidae</taxon>
        <taxon>Panagrolaimus</taxon>
    </lineage>
</organism>
<feature type="chain" id="PRO_5037310665" evidence="5">
    <location>
        <begin position="25"/>
        <end position="90"/>
    </location>
</feature>
<proteinExistence type="inferred from homology"/>
<evidence type="ECO:0000256" key="5">
    <source>
        <dbReference type="SAM" id="SignalP"/>
    </source>
</evidence>
<dbReference type="AlphaFoldDB" id="A0A914PWU7"/>
<dbReference type="GO" id="GO:0006952">
    <property type="term" value="P:defense response"/>
    <property type="evidence" value="ECO:0007669"/>
    <property type="project" value="InterPro"/>
</dbReference>
<evidence type="ECO:0000256" key="1">
    <source>
        <dbReference type="ARBA" id="ARBA00004613"/>
    </source>
</evidence>
<evidence type="ECO:0000256" key="4">
    <source>
        <dbReference type="ARBA" id="ARBA00023157"/>
    </source>
</evidence>
<evidence type="ECO:0000313" key="6">
    <source>
        <dbReference type="Proteomes" id="UP000887578"/>
    </source>
</evidence>
<keyword evidence="6" id="KW-1185">Reference proteome</keyword>
<name>A0A914PWU7_9BILA</name>
<dbReference type="InterPro" id="IPR029230">
    <property type="entry name" value="Macin"/>
</dbReference>
<accession>A0A914PWU7</accession>
<dbReference type="WBParaSite" id="PDA_v2.g2326.t1">
    <property type="protein sequence ID" value="PDA_v2.g2326.t1"/>
    <property type="gene ID" value="PDA_v2.g2326"/>
</dbReference>
<keyword evidence="5" id="KW-0732">Signal</keyword>
<comment type="subcellular location">
    <subcellularLocation>
        <location evidence="1">Secreted</location>
    </subcellularLocation>
</comment>
<dbReference type="Gene3D" id="3.30.30.100">
    <property type="match status" value="1"/>
</dbReference>
<keyword evidence="3" id="KW-0964">Secreted</keyword>
<keyword evidence="4" id="KW-1015">Disulfide bond</keyword>
<sequence>MKFQMYFVFIALFGLTFLADESNANPISDCWNQWSRCTKWSSDGTGVLWQECGNHCKSMGYAEGGSCVDVTSECFLSETAYQCQCRGTKG</sequence>
<reference evidence="7" key="1">
    <citation type="submission" date="2022-11" db="UniProtKB">
        <authorList>
            <consortium name="WormBaseParasite"/>
        </authorList>
    </citation>
    <scope>IDENTIFICATION</scope>
</reference>